<dbReference type="AlphaFoldDB" id="A0AAV5A4D6"/>
<reference evidence="1" key="1">
    <citation type="submission" date="2021-10" db="EMBL/GenBank/DDBJ databases">
        <title>De novo Genome Assembly of Clathrus columnatus (Basidiomycota, Fungi) Using Illumina and Nanopore Sequence Data.</title>
        <authorList>
            <person name="Ogiso-Tanaka E."/>
            <person name="Itagaki H."/>
            <person name="Hosoya T."/>
            <person name="Hosaka K."/>
        </authorList>
    </citation>
    <scope>NUCLEOTIDE SEQUENCE</scope>
    <source>
        <strain evidence="1">MO-923</strain>
    </source>
</reference>
<evidence type="ECO:0000313" key="2">
    <source>
        <dbReference type="Proteomes" id="UP001050691"/>
    </source>
</evidence>
<evidence type="ECO:0000313" key="1">
    <source>
        <dbReference type="EMBL" id="GJJ09452.1"/>
    </source>
</evidence>
<name>A0AAV5A4D6_9AGAM</name>
<gene>
    <name evidence="1" type="ORF">Clacol_003675</name>
</gene>
<dbReference type="PANTHER" id="PTHR39473:SF1">
    <property type="entry name" value="DINB-LIKE DOMAIN-CONTAINING PROTEIN"/>
    <property type="match status" value="1"/>
</dbReference>
<evidence type="ECO:0008006" key="3">
    <source>
        <dbReference type="Google" id="ProtNLM"/>
    </source>
</evidence>
<organism evidence="1 2">
    <name type="scientific">Clathrus columnatus</name>
    <dbReference type="NCBI Taxonomy" id="1419009"/>
    <lineage>
        <taxon>Eukaryota</taxon>
        <taxon>Fungi</taxon>
        <taxon>Dikarya</taxon>
        <taxon>Basidiomycota</taxon>
        <taxon>Agaricomycotina</taxon>
        <taxon>Agaricomycetes</taxon>
        <taxon>Phallomycetidae</taxon>
        <taxon>Phallales</taxon>
        <taxon>Clathraceae</taxon>
        <taxon>Clathrus</taxon>
    </lineage>
</organism>
<accession>A0AAV5A4D6</accession>
<dbReference type="PANTHER" id="PTHR39473">
    <property type="match status" value="1"/>
</dbReference>
<sequence length="217" mass="24003">MPSLALVEEEITEHSINTGLHSLIQVSQTILHQAIQVCNSLTSDDQLIYESKSIPGSTIGKHLRHARDHFELLIDALNSPPPCIFSYDARVRNTPMETSIAAACQAFSSTISRLESLLLSCDEGVEKGKGFITVKGRRIDIDEPMTLNAVTPTMQALQTSFGRELWFSGLHAVHHWSIIRAIASEMSYIKILKNIKIDGSFGIAPSTILYREAKSKI</sequence>
<comment type="caution">
    <text evidence="1">The sequence shown here is derived from an EMBL/GenBank/DDBJ whole genome shotgun (WGS) entry which is preliminary data.</text>
</comment>
<keyword evidence="2" id="KW-1185">Reference proteome</keyword>
<proteinExistence type="predicted"/>
<dbReference type="EMBL" id="BPWL01000004">
    <property type="protein sequence ID" value="GJJ09452.1"/>
    <property type="molecule type" value="Genomic_DNA"/>
</dbReference>
<protein>
    <recommendedName>
        <fullName evidence="3">DinB-like domain-containing protein</fullName>
    </recommendedName>
</protein>
<dbReference type="Proteomes" id="UP001050691">
    <property type="component" value="Unassembled WGS sequence"/>
</dbReference>